<dbReference type="PANTHER" id="PTHR43963">
    <property type="entry name" value="CARBONYL REDUCTASE 1-RELATED"/>
    <property type="match status" value="1"/>
</dbReference>
<evidence type="ECO:0000256" key="1">
    <source>
        <dbReference type="ARBA" id="ARBA00006484"/>
    </source>
</evidence>
<keyword evidence="3" id="KW-0560">Oxidoreductase</keyword>
<dbReference type="PRINTS" id="PR00081">
    <property type="entry name" value="GDHRDH"/>
</dbReference>
<dbReference type="KEGG" id="aaqu:D3M96_08295"/>
<evidence type="ECO:0000313" key="5">
    <source>
        <dbReference type="EMBL" id="AYN20528.1"/>
    </source>
</evidence>
<protein>
    <submittedName>
        <fullName evidence="5">SDR family oxidoreductase</fullName>
    </submittedName>
</protein>
<comment type="similarity">
    <text evidence="1 4">Belongs to the short-chain dehydrogenases/reductases (SDR) family.</text>
</comment>
<dbReference type="InterPro" id="IPR045313">
    <property type="entry name" value="CBR1-like"/>
</dbReference>
<dbReference type="PANTHER" id="PTHR43963:SF6">
    <property type="entry name" value="CHAIN DEHYDROGENASE FAMILY PROTEIN, PUTATIVE (AFU_ORTHOLOGUE AFUA_3G15350)-RELATED"/>
    <property type="match status" value="1"/>
</dbReference>
<dbReference type="AlphaFoldDB" id="A0A3G2HUW0"/>
<dbReference type="InterPro" id="IPR036291">
    <property type="entry name" value="NAD(P)-bd_dom_sf"/>
</dbReference>
<dbReference type="Pfam" id="PF00106">
    <property type="entry name" value="adh_short"/>
    <property type="match status" value="1"/>
</dbReference>
<evidence type="ECO:0000256" key="3">
    <source>
        <dbReference type="ARBA" id="ARBA00023002"/>
    </source>
</evidence>
<dbReference type="CDD" id="cd05324">
    <property type="entry name" value="carb_red_PTCR-like_SDR_c"/>
    <property type="match status" value="1"/>
</dbReference>
<dbReference type="InterPro" id="IPR002347">
    <property type="entry name" value="SDR_fam"/>
</dbReference>
<evidence type="ECO:0000256" key="2">
    <source>
        <dbReference type="ARBA" id="ARBA00022857"/>
    </source>
</evidence>
<dbReference type="Proteomes" id="UP000268070">
    <property type="component" value="Chromosome"/>
</dbReference>
<dbReference type="EMBL" id="CP032153">
    <property type="protein sequence ID" value="AYN20528.1"/>
    <property type="molecule type" value="Genomic_DNA"/>
</dbReference>
<dbReference type="OrthoDB" id="9803333at2"/>
<evidence type="ECO:0000313" key="6">
    <source>
        <dbReference type="Proteomes" id="UP000268070"/>
    </source>
</evidence>
<dbReference type="SUPFAM" id="SSF51735">
    <property type="entry name" value="NAD(P)-binding Rossmann-fold domains"/>
    <property type="match status" value="1"/>
</dbReference>
<accession>A0A3G2HUW0</accession>
<name>A0A3G2HUW0_9BURK</name>
<dbReference type="PRINTS" id="PR00080">
    <property type="entry name" value="SDRFAMILY"/>
</dbReference>
<reference evidence="5 6" key="1">
    <citation type="submission" date="2018-09" db="EMBL/GenBank/DDBJ databases">
        <title>Complete genome sequence of the hydrocarbonoclastic bacterium Alcaligenes aquatilis QD168, isolated from a crude-oil polluted marine sediment of Central Chile.</title>
        <authorList>
            <person name="Duran R.E."/>
            <person name="Barra B."/>
            <person name="Salva-Serra F."/>
            <person name="Mendez V."/>
            <person name="Moore E.R.B."/>
            <person name="Seeger M."/>
        </authorList>
    </citation>
    <scope>NUCLEOTIDE SEQUENCE [LARGE SCALE GENOMIC DNA]</scope>
    <source>
        <strain evidence="5 6">QD168</strain>
    </source>
</reference>
<gene>
    <name evidence="5" type="ORF">D3M96_08295</name>
</gene>
<organism evidence="5 6">
    <name type="scientific">Alcaligenes aquatilis</name>
    <dbReference type="NCBI Taxonomy" id="323284"/>
    <lineage>
        <taxon>Bacteria</taxon>
        <taxon>Pseudomonadati</taxon>
        <taxon>Pseudomonadota</taxon>
        <taxon>Betaproteobacteria</taxon>
        <taxon>Burkholderiales</taxon>
        <taxon>Alcaligenaceae</taxon>
        <taxon>Alcaligenes</taxon>
    </lineage>
</organism>
<evidence type="ECO:0000256" key="4">
    <source>
        <dbReference type="RuleBase" id="RU000363"/>
    </source>
</evidence>
<proteinExistence type="inferred from homology"/>
<dbReference type="RefSeq" id="WP_121738657.1">
    <property type="nucleotide sequence ID" value="NZ_CP032153.1"/>
</dbReference>
<dbReference type="GO" id="GO:0016616">
    <property type="term" value="F:oxidoreductase activity, acting on the CH-OH group of donors, NAD or NADP as acceptor"/>
    <property type="evidence" value="ECO:0007669"/>
    <property type="project" value="InterPro"/>
</dbReference>
<keyword evidence="2" id="KW-0521">NADP</keyword>
<sequence>MQKTCLITGASRGIGYETAKGLGHQGHKVYITARNSQKGQEAAQKLSQEGIQARFIELDITDPQSIVRARTQLAQHEEKLDVLINNAGIMIDSIFTPDKVSFEDFSSTLSTNTTGPYFLIQEFMPLLAKSPDARVINMSSDLGALSQASDPQSRFDAVLAPGYRISKAALNMVTLIYAKHFRDTDISICSCSPGWCQTSLDPHIDSSKAPNTALDGAQTPIWLAAEANKADINGQFFYKKSTINW</sequence>
<dbReference type="Gene3D" id="3.40.50.720">
    <property type="entry name" value="NAD(P)-binding Rossmann-like Domain"/>
    <property type="match status" value="1"/>
</dbReference>